<dbReference type="GO" id="GO:0003676">
    <property type="term" value="F:nucleic acid binding"/>
    <property type="evidence" value="ECO:0007669"/>
    <property type="project" value="InterPro"/>
</dbReference>
<accession>A0A0F9T4J2</accession>
<dbReference type="SUPFAM" id="SSF53098">
    <property type="entry name" value="Ribonuclease H-like"/>
    <property type="match status" value="1"/>
</dbReference>
<evidence type="ECO:0000313" key="1">
    <source>
        <dbReference type="EMBL" id="KKN74094.1"/>
    </source>
</evidence>
<dbReference type="InterPro" id="IPR036397">
    <property type="entry name" value="RNaseH_sf"/>
</dbReference>
<dbReference type="Gene3D" id="3.30.420.10">
    <property type="entry name" value="Ribonuclease H-like superfamily/Ribonuclease H"/>
    <property type="match status" value="1"/>
</dbReference>
<organism evidence="1">
    <name type="scientific">marine sediment metagenome</name>
    <dbReference type="NCBI Taxonomy" id="412755"/>
    <lineage>
        <taxon>unclassified sequences</taxon>
        <taxon>metagenomes</taxon>
        <taxon>ecological metagenomes</taxon>
    </lineage>
</organism>
<name>A0A0F9T4J2_9ZZZZ</name>
<reference evidence="1" key="1">
    <citation type="journal article" date="2015" name="Nature">
        <title>Complex archaea that bridge the gap between prokaryotes and eukaryotes.</title>
        <authorList>
            <person name="Spang A."/>
            <person name="Saw J.H."/>
            <person name="Jorgensen S.L."/>
            <person name="Zaremba-Niedzwiedzka K."/>
            <person name="Martijn J."/>
            <person name="Lind A.E."/>
            <person name="van Eijk R."/>
            <person name="Schleper C."/>
            <person name="Guy L."/>
            <person name="Ettema T.J."/>
        </authorList>
    </citation>
    <scope>NUCLEOTIDE SEQUENCE</scope>
</reference>
<protein>
    <recommendedName>
        <fullName evidence="2">Holliday junction resolvase RuvC</fullName>
    </recommendedName>
</protein>
<evidence type="ECO:0008006" key="2">
    <source>
        <dbReference type="Google" id="ProtNLM"/>
    </source>
</evidence>
<gene>
    <name evidence="1" type="ORF">LCGC14_0394340</name>
</gene>
<comment type="caution">
    <text evidence="1">The sequence shown here is derived from an EMBL/GenBank/DDBJ whole genome shotgun (WGS) entry which is preliminary data.</text>
</comment>
<dbReference type="InterPro" id="IPR012337">
    <property type="entry name" value="RNaseH-like_sf"/>
</dbReference>
<dbReference type="AlphaFoldDB" id="A0A0F9T4J2"/>
<proteinExistence type="predicted"/>
<sequence>MNLIAFDLGKAMTGWAHAKDEIVQTGEHSFKGIEPHGALFDAFDAWLDELYDLTHPWEFALFYHIHAPGAAASVIFGGFRAFLLRFCWERDVAVDTAADSTVKKFATGRGNASKEEMMEAYLQDRKCSPLSHDEADAYWLMKYGLEKIGAKA</sequence>
<dbReference type="EMBL" id="LAZR01000332">
    <property type="protein sequence ID" value="KKN74094.1"/>
    <property type="molecule type" value="Genomic_DNA"/>
</dbReference>